<protein>
    <submittedName>
        <fullName evidence="6">Uncharacterized protein</fullName>
    </submittedName>
</protein>
<dbReference type="PANTHER" id="PTHR46630">
    <property type="entry name" value="TETRATRICOPEPTIDE REPEAT PROTEIN 29"/>
    <property type="match status" value="1"/>
</dbReference>
<name>A0ABQ9IXH6_9CUCU</name>
<organism evidence="6 7">
    <name type="scientific">Molorchus minor</name>
    <dbReference type="NCBI Taxonomy" id="1323400"/>
    <lineage>
        <taxon>Eukaryota</taxon>
        <taxon>Metazoa</taxon>
        <taxon>Ecdysozoa</taxon>
        <taxon>Arthropoda</taxon>
        <taxon>Hexapoda</taxon>
        <taxon>Insecta</taxon>
        <taxon>Pterygota</taxon>
        <taxon>Neoptera</taxon>
        <taxon>Endopterygota</taxon>
        <taxon>Coleoptera</taxon>
        <taxon>Polyphaga</taxon>
        <taxon>Cucujiformia</taxon>
        <taxon>Chrysomeloidea</taxon>
        <taxon>Cerambycidae</taxon>
        <taxon>Lamiinae</taxon>
        <taxon>Monochamini</taxon>
        <taxon>Molorchus</taxon>
    </lineage>
</organism>
<dbReference type="PANTHER" id="PTHR46630:SF1">
    <property type="entry name" value="TETRATRICOPEPTIDE REPEAT PROTEIN 29"/>
    <property type="match status" value="1"/>
</dbReference>
<keyword evidence="3" id="KW-0677">Repeat</keyword>
<dbReference type="EMBL" id="JAPWTJ010002110">
    <property type="protein sequence ID" value="KAJ8967884.1"/>
    <property type="molecule type" value="Genomic_DNA"/>
</dbReference>
<evidence type="ECO:0000313" key="6">
    <source>
        <dbReference type="EMBL" id="KAJ8967884.1"/>
    </source>
</evidence>
<sequence length="457" mass="52908">MEVDPAELEPNSIRRDRIRRIIKKENTDRRRAALPVMTLEEIRQFRMPYHEALLTNLEENNYVITAEYIRQLFRFQQQLREKAGPVSPLLARPQLYLSKNELNYLCDSVMKTEDYHNEENYASECEEMLQLAIHFAFSSEDWWWLGEQLLIQCLSVTKQNKSLDRRYEALGRYAYAKFLLVNLSSDNDAMYQLKVARKLANGQDWTTKLIFPKEVDLLSMKVIYLMHECLIREIETLMKTDNVKAGRLAVIAKKWAAEACYPQGKLPLLCCVAKLGDPKGICEARIHIAKAYLLDGSQNLSLNTLLLLRESAKEFNLPYYLAQAYRHLGEYFLNNGEAPKATSLLAEAFTIFHEGNYIKECDQVRNLRAITTGLGLFPNYLDLLDKTDESREYLMQLVDWKDSRKPFDGAEDIGSLFSVEGVIEKSKMELKEKLEDKKRSVASYQLHSNAKSQETVP</sequence>
<accession>A0ABQ9IXH6</accession>
<keyword evidence="2" id="KW-0963">Cytoplasm</keyword>
<evidence type="ECO:0000256" key="4">
    <source>
        <dbReference type="ARBA" id="ARBA00022803"/>
    </source>
</evidence>
<evidence type="ECO:0000313" key="7">
    <source>
        <dbReference type="Proteomes" id="UP001162164"/>
    </source>
</evidence>
<comment type="caution">
    <text evidence="6">The sequence shown here is derived from an EMBL/GenBank/DDBJ whole genome shotgun (WGS) entry which is preliminary data.</text>
</comment>
<keyword evidence="4" id="KW-0802">TPR repeat</keyword>
<dbReference type="Proteomes" id="UP001162164">
    <property type="component" value="Unassembled WGS sequence"/>
</dbReference>
<comment type="subcellular location">
    <subcellularLocation>
        <location evidence="1">Cytoplasm</location>
    </subcellularLocation>
</comment>
<feature type="compositionally biased region" description="Polar residues" evidence="5">
    <location>
        <begin position="442"/>
        <end position="457"/>
    </location>
</feature>
<proteinExistence type="predicted"/>
<feature type="region of interest" description="Disordered" evidence="5">
    <location>
        <begin position="438"/>
        <end position="457"/>
    </location>
</feature>
<evidence type="ECO:0000256" key="3">
    <source>
        <dbReference type="ARBA" id="ARBA00022737"/>
    </source>
</evidence>
<gene>
    <name evidence="6" type="ORF">NQ317_013786</name>
</gene>
<keyword evidence="7" id="KW-1185">Reference proteome</keyword>
<dbReference type="InterPro" id="IPR051476">
    <property type="entry name" value="Bac_ResReg_Asp_Phosphatase"/>
</dbReference>
<evidence type="ECO:0000256" key="1">
    <source>
        <dbReference type="ARBA" id="ARBA00004496"/>
    </source>
</evidence>
<evidence type="ECO:0000256" key="5">
    <source>
        <dbReference type="SAM" id="MobiDB-lite"/>
    </source>
</evidence>
<evidence type="ECO:0000256" key="2">
    <source>
        <dbReference type="ARBA" id="ARBA00022490"/>
    </source>
</evidence>
<reference evidence="6" key="1">
    <citation type="journal article" date="2023" name="Insect Mol. Biol.">
        <title>Genome sequencing provides insights into the evolution of gene families encoding plant cell wall-degrading enzymes in longhorned beetles.</title>
        <authorList>
            <person name="Shin N.R."/>
            <person name="Okamura Y."/>
            <person name="Kirsch R."/>
            <person name="Pauchet Y."/>
        </authorList>
    </citation>
    <scope>NUCLEOTIDE SEQUENCE</scope>
    <source>
        <strain evidence="6">MMC_N1</strain>
    </source>
</reference>